<comment type="caution">
    <text evidence="1">The sequence shown here is derived from an EMBL/GenBank/DDBJ whole genome shotgun (WGS) entry which is preliminary data.</text>
</comment>
<evidence type="ECO:0000313" key="1">
    <source>
        <dbReference type="EMBL" id="MBS4104879.1"/>
    </source>
</evidence>
<feature type="non-terminal residue" evidence="1">
    <location>
        <position position="69"/>
    </location>
</feature>
<dbReference type="Gene3D" id="3.90.180.10">
    <property type="entry name" value="Medium-chain alcohol dehydrogenases, catalytic domain"/>
    <property type="match status" value="1"/>
</dbReference>
<dbReference type="EMBL" id="JAGXOE010000588">
    <property type="protein sequence ID" value="MBS4104880.1"/>
    <property type="molecule type" value="Genomic_DNA"/>
</dbReference>
<dbReference type="SUPFAM" id="SSF50129">
    <property type="entry name" value="GroES-like"/>
    <property type="match status" value="1"/>
</dbReference>
<accession>A0ABS5NKS0</accession>
<sequence length="69" mass="7456">MGFAGRCIGVYDFGGTEVLTAFEDVKTLDGPDRVVLRNRYCGVNPVDVSFRIGRMRAYAGDLTPGLVLG</sequence>
<organism evidence="1 3">
    <name type="scientific">Tsukamurella paurometabola</name>
    <name type="common">Corynebacterium paurometabolum</name>
    <dbReference type="NCBI Taxonomy" id="2061"/>
    <lineage>
        <taxon>Bacteria</taxon>
        <taxon>Bacillati</taxon>
        <taxon>Actinomycetota</taxon>
        <taxon>Actinomycetes</taxon>
        <taxon>Mycobacteriales</taxon>
        <taxon>Tsukamurellaceae</taxon>
        <taxon>Tsukamurella</taxon>
    </lineage>
</organism>
<evidence type="ECO:0000313" key="3">
    <source>
        <dbReference type="Proteomes" id="UP000676853"/>
    </source>
</evidence>
<protein>
    <submittedName>
        <fullName evidence="1">NADP-dependent oxidoreductase</fullName>
    </submittedName>
</protein>
<dbReference type="InterPro" id="IPR011032">
    <property type="entry name" value="GroES-like_sf"/>
</dbReference>
<dbReference type="EMBL" id="JAGXOE010000585">
    <property type="protein sequence ID" value="MBS4104879.1"/>
    <property type="molecule type" value="Genomic_DNA"/>
</dbReference>
<gene>
    <name evidence="1" type="ORF">KFZ73_27045</name>
    <name evidence="2" type="ORF">KFZ73_27050</name>
</gene>
<name>A0ABS5NKS0_TSUPA</name>
<proteinExistence type="predicted"/>
<reference evidence="1 3" key="1">
    <citation type="submission" date="2021-04" db="EMBL/GenBank/DDBJ databases">
        <title>Whole genome sequence analysis of a thiophenic sulfur metabolizing bacteria.</title>
        <authorList>
            <person name="Akhtar N."/>
            <person name="Akram J."/>
            <person name="Aslam A."/>
        </authorList>
    </citation>
    <scope>NUCLEOTIDE SEQUENCE [LARGE SCALE GENOMIC DNA]</scope>
    <source>
        <strain evidence="1 3">3OW</strain>
    </source>
</reference>
<keyword evidence="3" id="KW-1185">Reference proteome</keyword>
<evidence type="ECO:0000313" key="2">
    <source>
        <dbReference type="EMBL" id="MBS4104880.1"/>
    </source>
</evidence>
<dbReference type="Proteomes" id="UP000676853">
    <property type="component" value="Unassembled WGS sequence"/>
</dbReference>